<keyword evidence="7" id="KW-0732">Signal</keyword>
<comment type="subcellular location">
    <subcellularLocation>
        <location evidence="2">Secreted</location>
        <location evidence="2">Extracellular space</location>
        <location evidence="2">Apoplast</location>
    </subcellularLocation>
</comment>
<comment type="catalytic activity">
    <reaction evidence="1">
        <text>Hydrolysis of terminal non-reducing beta-D-galactose residues in beta-D-galactosides.</text>
        <dbReference type="EC" id="3.2.1.23"/>
    </reaction>
</comment>
<gene>
    <name evidence="12" type="ORF">SHERM_12284</name>
</gene>
<evidence type="ECO:0000256" key="3">
    <source>
        <dbReference type="ARBA" id="ARBA00009809"/>
    </source>
</evidence>
<evidence type="ECO:0000256" key="7">
    <source>
        <dbReference type="ARBA" id="ARBA00022729"/>
    </source>
</evidence>
<evidence type="ECO:0000313" key="12">
    <source>
        <dbReference type="EMBL" id="CAA0810768.1"/>
    </source>
</evidence>
<dbReference type="PANTHER" id="PTHR23421">
    <property type="entry name" value="BETA-GALACTOSIDASE RELATED"/>
    <property type="match status" value="1"/>
</dbReference>
<dbReference type="InterPro" id="IPR048913">
    <property type="entry name" value="BetaGal_gal-bd"/>
</dbReference>
<evidence type="ECO:0000259" key="11">
    <source>
        <dbReference type="Pfam" id="PF21467"/>
    </source>
</evidence>
<dbReference type="AlphaFoldDB" id="A0A9N7MHZ6"/>
<dbReference type="Gene3D" id="2.60.120.260">
    <property type="entry name" value="Galactose-binding domain-like"/>
    <property type="match status" value="1"/>
</dbReference>
<dbReference type="CDD" id="cd22842">
    <property type="entry name" value="Gal_Rha_Lectin_BGal"/>
    <property type="match status" value="1"/>
</dbReference>
<dbReference type="FunFam" id="2.60.120.260:FF:000050">
    <property type="entry name" value="Beta-galactosidase"/>
    <property type="match status" value="1"/>
</dbReference>
<sequence length="163" mass="18367">TYFDAPEGDNPVAIKMNGMAKGMVWVNGQSIGRYWVSYISPIGSPTQEEYHIPREYLKPKDNLLVVFEETGGNPEKMEIVTVNRDTICSVITEYHHPHVKTWERKNNEFRNITDPIKAAYLTCPDHKVIDKVEFASFGNSDNACGSFKPGSCDSTAVHDLVEK</sequence>
<keyword evidence="6" id="KW-0964">Secreted</keyword>
<evidence type="ECO:0000256" key="10">
    <source>
        <dbReference type="ARBA" id="ARBA00023295"/>
    </source>
</evidence>
<accession>A0A9N7MHZ6</accession>
<keyword evidence="13" id="KW-1185">Reference proteome</keyword>
<dbReference type="Proteomes" id="UP001153555">
    <property type="component" value="Unassembled WGS sequence"/>
</dbReference>
<evidence type="ECO:0000256" key="4">
    <source>
        <dbReference type="ARBA" id="ARBA00012756"/>
    </source>
</evidence>
<organism evidence="12 13">
    <name type="scientific">Striga hermonthica</name>
    <name type="common">Purple witchweed</name>
    <name type="synonym">Buchnera hermonthica</name>
    <dbReference type="NCBI Taxonomy" id="68872"/>
    <lineage>
        <taxon>Eukaryota</taxon>
        <taxon>Viridiplantae</taxon>
        <taxon>Streptophyta</taxon>
        <taxon>Embryophyta</taxon>
        <taxon>Tracheophyta</taxon>
        <taxon>Spermatophyta</taxon>
        <taxon>Magnoliopsida</taxon>
        <taxon>eudicotyledons</taxon>
        <taxon>Gunneridae</taxon>
        <taxon>Pentapetalae</taxon>
        <taxon>asterids</taxon>
        <taxon>lamiids</taxon>
        <taxon>Lamiales</taxon>
        <taxon>Orobanchaceae</taxon>
        <taxon>Buchnereae</taxon>
        <taxon>Striga</taxon>
    </lineage>
</organism>
<evidence type="ECO:0000256" key="2">
    <source>
        <dbReference type="ARBA" id="ARBA00004271"/>
    </source>
</evidence>
<dbReference type="GO" id="GO:0004565">
    <property type="term" value="F:beta-galactosidase activity"/>
    <property type="evidence" value="ECO:0007669"/>
    <property type="project" value="UniProtKB-EC"/>
</dbReference>
<dbReference type="Pfam" id="PF21467">
    <property type="entry name" value="BetaGal_gal-bd"/>
    <property type="match status" value="1"/>
</dbReference>
<dbReference type="OrthoDB" id="1651811at2759"/>
<feature type="domain" description="Beta-galactosidase galactose-binding" evidence="11">
    <location>
        <begin position="1"/>
        <end position="62"/>
    </location>
</feature>
<dbReference type="EMBL" id="CACSLK010006564">
    <property type="protein sequence ID" value="CAA0810768.1"/>
    <property type="molecule type" value="Genomic_DNA"/>
</dbReference>
<dbReference type="EC" id="3.2.1.23" evidence="4"/>
<protein>
    <recommendedName>
        <fullName evidence="4">beta-galactosidase</fullName>
        <ecNumber evidence="4">3.2.1.23</ecNumber>
    </recommendedName>
</protein>
<dbReference type="GO" id="GO:0005975">
    <property type="term" value="P:carbohydrate metabolic process"/>
    <property type="evidence" value="ECO:0007669"/>
    <property type="project" value="InterPro"/>
</dbReference>
<keyword evidence="8" id="KW-0378">Hydrolase</keyword>
<comment type="similarity">
    <text evidence="3">Belongs to the glycosyl hydrolase 35 family.</text>
</comment>
<evidence type="ECO:0000256" key="1">
    <source>
        <dbReference type="ARBA" id="ARBA00001412"/>
    </source>
</evidence>
<reference evidence="12" key="1">
    <citation type="submission" date="2019-12" db="EMBL/GenBank/DDBJ databases">
        <authorList>
            <person name="Scholes J."/>
        </authorList>
    </citation>
    <scope>NUCLEOTIDE SEQUENCE</scope>
</reference>
<keyword evidence="5" id="KW-0052">Apoplast</keyword>
<evidence type="ECO:0000313" key="13">
    <source>
        <dbReference type="Proteomes" id="UP001153555"/>
    </source>
</evidence>
<evidence type="ECO:0000256" key="8">
    <source>
        <dbReference type="ARBA" id="ARBA00022801"/>
    </source>
</evidence>
<dbReference type="GO" id="GO:0048046">
    <property type="term" value="C:apoplast"/>
    <property type="evidence" value="ECO:0007669"/>
    <property type="project" value="UniProtKB-SubCell"/>
</dbReference>
<comment type="caution">
    <text evidence="12">The sequence shown here is derived from an EMBL/GenBank/DDBJ whole genome shotgun (WGS) entry which is preliminary data.</text>
</comment>
<name>A0A9N7MHZ6_STRHE</name>
<evidence type="ECO:0000256" key="6">
    <source>
        <dbReference type="ARBA" id="ARBA00022525"/>
    </source>
</evidence>
<keyword evidence="10" id="KW-0326">Glycosidase</keyword>
<feature type="non-terminal residue" evidence="12">
    <location>
        <position position="163"/>
    </location>
</feature>
<feature type="non-terminal residue" evidence="12">
    <location>
        <position position="1"/>
    </location>
</feature>
<dbReference type="SUPFAM" id="SSF49785">
    <property type="entry name" value="Galactose-binding domain-like"/>
    <property type="match status" value="1"/>
</dbReference>
<dbReference type="InterPro" id="IPR001944">
    <property type="entry name" value="Glycoside_Hdrlase_35"/>
</dbReference>
<keyword evidence="9" id="KW-0325">Glycoprotein</keyword>
<evidence type="ECO:0000256" key="5">
    <source>
        <dbReference type="ARBA" id="ARBA00022523"/>
    </source>
</evidence>
<dbReference type="InterPro" id="IPR008979">
    <property type="entry name" value="Galactose-bd-like_sf"/>
</dbReference>
<proteinExistence type="inferred from homology"/>
<evidence type="ECO:0000256" key="9">
    <source>
        <dbReference type="ARBA" id="ARBA00023180"/>
    </source>
</evidence>